<evidence type="ECO:0000256" key="2">
    <source>
        <dbReference type="ARBA" id="ARBA00005866"/>
    </source>
</evidence>
<comment type="caution">
    <text evidence="5">The sequence shown here is derived from an EMBL/GenBank/DDBJ whole genome shotgun (WGS) entry which is preliminary data.</text>
</comment>
<evidence type="ECO:0000313" key="5">
    <source>
        <dbReference type="EMBL" id="NMH17371.1"/>
    </source>
</evidence>
<protein>
    <recommendedName>
        <fullName evidence="4">Putative glucose-6-phosphate 1-epimerase</fullName>
        <ecNumber evidence="4">5.1.3.15</ecNumber>
    </recommendedName>
</protein>
<dbReference type="Proteomes" id="UP000669605">
    <property type="component" value="Unassembled WGS sequence"/>
</dbReference>
<dbReference type="EMBL" id="JAAAUB010000017">
    <property type="protein sequence ID" value="NMH17371.1"/>
    <property type="molecule type" value="Genomic_DNA"/>
</dbReference>
<dbReference type="InterPro" id="IPR025532">
    <property type="entry name" value="G6P_1-epimerase"/>
</dbReference>
<accession>A0ABX1QQR5</accession>
<keyword evidence="3 4" id="KW-0413">Isomerase</keyword>
<organism evidence="5 6">
    <name type="scientific">Tepidiphilus baoligensis</name>
    <dbReference type="NCBI Taxonomy" id="2698687"/>
    <lineage>
        <taxon>Bacteria</taxon>
        <taxon>Pseudomonadati</taxon>
        <taxon>Pseudomonadota</taxon>
        <taxon>Hydrogenophilia</taxon>
        <taxon>Hydrogenophilales</taxon>
        <taxon>Hydrogenophilaceae</taxon>
        <taxon>Tepidiphilus</taxon>
    </lineage>
</organism>
<dbReference type="SUPFAM" id="SSF74650">
    <property type="entry name" value="Galactose mutarotase-like"/>
    <property type="match status" value="1"/>
</dbReference>
<proteinExistence type="inferred from homology"/>
<dbReference type="InterPro" id="IPR011013">
    <property type="entry name" value="Gal_mutarotase_sf_dom"/>
</dbReference>
<evidence type="ECO:0000256" key="1">
    <source>
        <dbReference type="ARBA" id="ARBA00001096"/>
    </source>
</evidence>
<evidence type="ECO:0000313" key="6">
    <source>
        <dbReference type="Proteomes" id="UP000669605"/>
    </source>
</evidence>
<evidence type="ECO:0000256" key="4">
    <source>
        <dbReference type="PIRNR" id="PIRNR016020"/>
    </source>
</evidence>
<dbReference type="PANTHER" id="PTHR11122">
    <property type="entry name" value="APOSPORY-ASSOCIATED PROTEIN C-RELATED"/>
    <property type="match status" value="1"/>
</dbReference>
<dbReference type="EC" id="5.1.3.15" evidence="4"/>
<dbReference type="InterPro" id="IPR008183">
    <property type="entry name" value="Aldose_1/G6P_1-epimerase"/>
</dbReference>
<dbReference type="PANTHER" id="PTHR11122:SF13">
    <property type="entry name" value="GLUCOSE-6-PHOSPHATE 1-EPIMERASE"/>
    <property type="match status" value="1"/>
</dbReference>
<name>A0ABX1QQR5_9PROT</name>
<dbReference type="Pfam" id="PF01263">
    <property type="entry name" value="Aldose_epim"/>
    <property type="match status" value="1"/>
</dbReference>
<dbReference type="Gene3D" id="2.70.98.10">
    <property type="match status" value="1"/>
</dbReference>
<keyword evidence="6" id="KW-1185">Reference proteome</keyword>
<dbReference type="InterPro" id="IPR014718">
    <property type="entry name" value="GH-type_carb-bd"/>
</dbReference>
<reference evidence="5 6" key="1">
    <citation type="journal article" date="2020" name="Curr. Microbiol.">
        <title>Tepidiphilus baoligensis sp. nov., a Novel Bacterium of the Family Hydrogenophilaceae Isolated from an Oil Reservoir.</title>
        <authorList>
            <person name="Zhang X."/>
            <person name="Wang G."/>
            <person name="Ma X."/>
            <person name="Yu J."/>
            <person name="You J."/>
            <person name="Xue Y."/>
            <person name="Ma Y."/>
        </authorList>
    </citation>
    <scope>NUCLEOTIDE SEQUENCE [LARGE SCALE GENOMIC DNA]</scope>
    <source>
        <strain evidence="5 6">B18-69</strain>
    </source>
</reference>
<sequence>MPTVHIDTHRLGELPALTLSLGEARATLTPFGAQVLSWIPEDGQERLYLRSESAALTGAQPIRGGIPIIFPQFGTLGSGARHGFARTHAWRIDETRQGEDYVLVTLQLDPTLLEPGARTTFPHDFLAEVTVLLSERRLDVELAVRNTGTAPFTFTAALHTYLAVPEIERSALQGLGGSEYTDPADPRLWHAEAENVTRLEPPLDRLYRGGERVLTLATPTLRTEIAQAGFGETVLWNPGEAGPADLPAGAWQRFVCIEAAQASVPVSLEPDEEWAGRQALMLPER</sequence>
<dbReference type="RefSeq" id="WP_142804819.1">
    <property type="nucleotide sequence ID" value="NZ_JAAAUB010000017.1"/>
</dbReference>
<comment type="similarity">
    <text evidence="2 4">Belongs to the glucose-6-phosphate 1-epimerase family.</text>
</comment>
<comment type="catalytic activity">
    <reaction evidence="1">
        <text>alpha-D-glucose 6-phosphate = beta-D-glucose 6-phosphate</text>
        <dbReference type="Rhea" id="RHEA:16249"/>
        <dbReference type="ChEBI" id="CHEBI:58225"/>
        <dbReference type="ChEBI" id="CHEBI:58247"/>
        <dbReference type="EC" id="5.1.3.15"/>
    </reaction>
</comment>
<evidence type="ECO:0000256" key="3">
    <source>
        <dbReference type="ARBA" id="ARBA00023235"/>
    </source>
</evidence>
<dbReference type="CDD" id="cd09020">
    <property type="entry name" value="D-hex-6-P-epi_like"/>
    <property type="match status" value="1"/>
</dbReference>
<dbReference type="PIRSF" id="PIRSF016020">
    <property type="entry name" value="PHexose_mutarotase"/>
    <property type="match status" value="1"/>
</dbReference>
<gene>
    <name evidence="5" type="ORF">GV368_09750</name>
</gene>